<evidence type="ECO:0000313" key="2">
    <source>
        <dbReference type="EMBL" id="KAF2208627.1"/>
    </source>
</evidence>
<organism evidence="2 3">
    <name type="scientific">Cercospora zeae-maydis SCOH1-5</name>
    <dbReference type="NCBI Taxonomy" id="717836"/>
    <lineage>
        <taxon>Eukaryota</taxon>
        <taxon>Fungi</taxon>
        <taxon>Dikarya</taxon>
        <taxon>Ascomycota</taxon>
        <taxon>Pezizomycotina</taxon>
        <taxon>Dothideomycetes</taxon>
        <taxon>Dothideomycetidae</taxon>
        <taxon>Mycosphaerellales</taxon>
        <taxon>Mycosphaerellaceae</taxon>
        <taxon>Cercospora</taxon>
    </lineage>
</organism>
<feature type="compositionally biased region" description="Basic and acidic residues" evidence="1">
    <location>
        <begin position="199"/>
        <end position="208"/>
    </location>
</feature>
<name>A0A6A6F7Z6_9PEZI</name>
<reference evidence="2" key="1">
    <citation type="journal article" date="2020" name="Stud. Mycol.">
        <title>101 Dothideomycetes genomes: a test case for predicting lifestyles and emergence of pathogens.</title>
        <authorList>
            <person name="Haridas S."/>
            <person name="Albert R."/>
            <person name="Binder M."/>
            <person name="Bloem J."/>
            <person name="Labutti K."/>
            <person name="Salamov A."/>
            <person name="Andreopoulos B."/>
            <person name="Baker S."/>
            <person name="Barry K."/>
            <person name="Bills G."/>
            <person name="Bluhm B."/>
            <person name="Cannon C."/>
            <person name="Castanera R."/>
            <person name="Culley D."/>
            <person name="Daum C."/>
            <person name="Ezra D."/>
            <person name="Gonzalez J."/>
            <person name="Henrissat B."/>
            <person name="Kuo A."/>
            <person name="Liang C."/>
            <person name="Lipzen A."/>
            <person name="Lutzoni F."/>
            <person name="Magnuson J."/>
            <person name="Mondo S."/>
            <person name="Nolan M."/>
            <person name="Ohm R."/>
            <person name="Pangilinan J."/>
            <person name="Park H.-J."/>
            <person name="Ramirez L."/>
            <person name="Alfaro M."/>
            <person name="Sun H."/>
            <person name="Tritt A."/>
            <person name="Yoshinaga Y."/>
            <person name="Zwiers L.-H."/>
            <person name="Turgeon B."/>
            <person name="Goodwin S."/>
            <person name="Spatafora J."/>
            <person name="Crous P."/>
            <person name="Grigoriev I."/>
        </authorList>
    </citation>
    <scope>NUCLEOTIDE SEQUENCE</scope>
    <source>
        <strain evidence="2">SCOH1-5</strain>
    </source>
</reference>
<evidence type="ECO:0000256" key="1">
    <source>
        <dbReference type="SAM" id="MobiDB-lite"/>
    </source>
</evidence>
<dbReference type="EMBL" id="ML992693">
    <property type="protein sequence ID" value="KAF2208627.1"/>
    <property type="molecule type" value="Genomic_DNA"/>
</dbReference>
<feature type="region of interest" description="Disordered" evidence="1">
    <location>
        <begin position="185"/>
        <end position="219"/>
    </location>
</feature>
<feature type="compositionally biased region" description="Polar residues" evidence="1">
    <location>
        <begin position="209"/>
        <end position="219"/>
    </location>
</feature>
<dbReference type="AlphaFoldDB" id="A0A6A6F7Z6"/>
<keyword evidence="3" id="KW-1185">Reference proteome</keyword>
<proteinExistence type="predicted"/>
<feature type="compositionally biased region" description="Low complexity" evidence="1">
    <location>
        <begin position="186"/>
        <end position="197"/>
    </location>
</feature>
<sequence>MCCLIVYQSDQRSKKAYRGIHDIIGDRELGLPASHASDSGKTVSTLKPSIVDHNHKLPRTPISTTISRLNAKTVTEDPATARVNHQTGILVKAAVKGNSTSSTGRLIAVPSLIDIPRPKKAVMTPATDSRKSSAARNEESERDELRRNPYSLTSNQSPIICASTNQKKNFSAAAAAAVKVQVELLQTTPTPTPQQRQQQRHDQPERQKPQNSAKTHPFA</sequence>
<gene>
    <name evidence="2" type="ORF">CERZMDRAFT_87701</name>
</gene>
<feature type="region of interest" description="Disordered" evidence="1">
    <location>
        <begin position="119"/>
        <end position="156"/>
    </location>
</feature>
<dbReference type="Proteomes" id="UP000799539">
    <property type="component" value="Unassembled WGS sequence"/>
</dbReference>
<accession>A0A6A6F7Z6</accession>
<feature type="compositionally biased region" description="Basic and acidic residues" evidence="1">
    <location>
        <begin position="128"/>
        <end position="147"/>
    </location>
</feature>
<evidence type="ECO:0000313" key="3">
    <source>
        <dbReference type="Proteomes" id="UP000799539"/>
    </source>
</evidence>
<protein>
    <submittedName>
        <fullName evidence="2">Uncharacterized protein</fullName>
    </submittedName>
</protein>